<evidence type="ECO:0000313" key="3">
    <source>
        <dbReference type="Proteomes" id="UP000238296"/>
    </source>
</evidence>
<evidence type="ECO:0000313" key="2">
    <source>
        <dbReference type="EMBL" id="PQM44657.1"/>
    </source>
</evidence>
<dbReference type="EMBL" id="PPEA01000741">
    <property type="protein sequence ID" value="PQM44657.1"/>
    <property type="molecule type" value="Genomic_DNA"/>
</dbReference>
<proteinExistence type="predicted"/>
<reference evidence="2 3" key="1">
    <citation type="journal article" date="2017" name="Int. J. Syst. Evol. Microbiol.">
        <title>Mycobacterium talmoniae sp. nov., a slowly growing mycobacterium isolated from human respiratory samples.</title>
        <authorList>
            <person name="Davidson R.M."/>
            <person name="DeGroote M.A."/>
            <person name="Marola J.L."/>
            <person name="Buss S."/>
            <person name="Jones V."/>
            <person name="McNeil M.R."/>
            <person name="Freifeld A.G."/>
            <person name="Elaine Epperson L."/>
            <person name="Hasan N.A."/>
            <person name="Jackson M."/>
            <person name="Iwen P.C."/>
            <person name="Salfinger M."/>
            <person name="Strong M."/>
        </authorList>
    </citation>
    <scope>NUCLEOTIDE SEQUENCE [LARGE SCALE GENOMIC DNA]</scope>
    <source>
        <strain evidence="2 3">ATCC BAA-2683</strain>
    </source>
</reference>
<protein>
    <submittedName>
        <fullName evidence="2">Uncharacterized protein</fullName>
    </submittedName>
</protein>
<feature type="region of interest" description="Disordered" evidence="1">
    <location>
        <begin position="1"/>
        <end position="35"/>
    </location>
</feature>
<accession>A0A2S8BDA8</accession>
<evidence type="ECO:0000256" key="1">
    <source>
        <dbReference type="SAM" id="MobiDB-lite"/>
    </source>
</evidence>
<comment type="caution">
    <text evidence="2">The sequence shown here is derived from an EMBL/GenBank/DDBJ whole genome shotgun (WGS) entry which is preliminary data.</text>
</comment>
<feature type="compositionally biased region" description="Polar residues" evidence="1">
    <location>
        <begin position="21"/>
        <end position="34"/>
    </location>
</feature>
<dbReference type="AlphaFoldDB" id="A0A2S8BDA8"/>
<organism evidence="2 3">
    <name type="scientific">Mycobacterium talmoniae</name>
    <dbReference type="NCBI Taxonomy" id="1858794"/>
    <lineage>
        <taxon>Bacteria</taxon>
        <taxon>Bacillati</taxon>
        <taxon>Actinomycetota</taxon>
        <taxon>Actinomycetes</taxon>
        <taxon>Mycobacteriales</taxon>
        <taxon>Mycobacteriaceae</taxon>
        <taxon>Mycobacterium</taxon>
    </lineage>
</organism>
<name>A0A2S8BDA8_9MYCO</name>
<sequence length="185" mass="19782">MVSEVAISRAMPPNSRRIQRHTSATPSGSGSARRSVTVRIIVKSPPALNPGSAPVTTTARTSVSAAEFRQRAPQLPYQRRGQRVEPVGFVERHHRAITAVLDPDPTGRPRVVTVGDHPRVKRFCHRSSSSLALARNAVHAASAKVLMAPRGIFGSDPAIQCRLNSCAGPNHNAAVIPGCIRRSAP</sequence>
<dbReference type="Proteomes" id="UP000238296">
    <property type="component" value="Unassembled WGS sequence"/>
</dbReference>
<gene>
    <name evidence="2" type="ORF">C1Y40_05180</name>
</gene>